<gene>
    <name evidence="11" type="ordered locus">LA2_05395</name>
</gene>
<dbReference type="PATRIC" id="fig|695560.3.peg.1075"/>
<keyword evidence="6 9" id="KW-1133">Transmembrane helix</keyword>
<reference evidence="11 12" key="1">
    <citation type="journal article" date="2011" name="J. Bacteriol.">
        <title>Genome sequence of Lactobacillus amylovorus GRL1112.</title>
        <authorList>
            <person name="Kant R."/>
            <person name="Paulin L."/>
            <person name="Alatalo E."/>
            <person name="de Vos W.M."/>
            <person name="Palva A."/>
        </authorList>
    </citation>
    <scope>NUCLEOTIDE SEQUENCE [LARGE SCALE GENOMIC DNA]</scope>
    <source>
        <strain evidence="11 12">GRL 1112</strain>
    </source>
</reference>
<feature type="transmembrane region" description="Helical" evidence="9">
    <location>
        <begin position="255"/>
        <end position="279"/>
    </location>
</feature>
<comment type="function">
    <text evidence="8">The phosphoenolpyruvate-dependent sugar phosphotransferase system (PTS), a major carbohydrate active -transport system, catalyzes the phosphorylation of incoming sugar substrates concomitant with their translocation across the cell membrane.</text>
</comment>
<feature type="transmembrane region" description="Helical" evidence="9">
    <location>
        <begin position="299"/>
        <end position="320"/>
    </location>
</feature>
<keyword evidence="5 9" id="KW-0812">Transmembrane</keyword>
<comment type="subcellular location">
    <subcellularLocation>
        <location evidence="1">Cell membrane</location>
        <topology evidence="1">Multi-pass membrane protein</topology>
    </subcellularLocation>
</comment>
<dbReference type="HOGENOM" id="CLU_029688_1_0_9"/>
<proteinExistence type="predicted"/>
<organism evidence="11 12">
    <name type="scientific">Lactobacillus amylovorus (strain GRL 1112)</name>
    <dbReference type="NCBI Taxonomy" id="695560"/>
    <lineage>
        <taxon>Bacteria</taxon>
        <taxon>Bacillati</taxon>
        <taxon>Bacillota</taxon>
        <taxon>Bacilli</taxon>
        <taxon>Lactobacillales</taxon>
        <taxon>Lactobacillaceae</taxon>
        <taxon>Lactobacillus</taxon>
    </lineage>
</organism>
<accession>E4SIP1</accession>
<dbReference type="Proteomes" id="UP000007033">
    <property type="component" value="Chromosome"/>
</dbReference>
<name>E4SIP1_LACAR</name>
<evidence type="ECO:0000256" key="4">
    <source>
        <dbReference type="ARBA" id="ARBA00022597"/>
    </source>
</evidence>
<feature type="transmembrane region" description="Helical" evidence="9">
    <location>
        <begin position="192"/>
        <end position="212"/>
    </location>
</feature>
<feature type="transmembrane region" description="Helical" evidence="9">
    <location>
        <begin position="224"/>
        <end position="248"/>
    </location>
</feature>
<dbReference type="GO" id="GO:0005886">
    <property type="term" value="C:plasma membrane"/>
    <property type="evidence" value="ECO:0007669"/>
    <property type="project" value="UniProtKB-SubCell"/>
</dbReference>
<dbReference type="PANTHER" id="PTHR33989">
    <property type="match status" value="1"/>
</dbReference>
<feature type="domain" description="PTS EIIC type-3" evidence="10">
    <location>
        <begin position="15"/>
        <end position="424"/>
    </location>
</feature>
<sequence length="447" mass="49832">MKSSNATTKRMQKFMVEKVAPVSNKISNEPHLAALRDGLVNLIPYTVIGGFSTLLASPPVNPQLVKPTNWFFDFLLGWYYWAKANNRMLLVPYNLSIGIISVYVVLGIAYQLAKHYKMPAFSTCLVSLMSFLCIATPPSMTKSGQWIINIAGLSSNSMFAAIIVALVSVELTHWMSKKKLTIKLPATVPPNVAAPFEAMLPLVINVLFWMLLDGLSNAWLHTGLTNIIFSIFQPILHVGASLPAMIFLCELALTFWFFGIHGDNMIGAVITPIITANIAQNMQEYAAGKPITNIFANNFHFIFGEAVVYCAILWSMLIFAKSSQLKALSKFALPANLFNINEPQVFGIPTVMNLFTYIPSFICILIDLPIAYYATKLGFINKTVLSLPWTMPAPIYAIVSTLDWRAGIVWFLEFFIDLAIIVPFMKMYDKQLIEENEKKEGSKASNK</sequence>
<dbReference type="RefSeq" id="WP_013437838.1">
    <property type="nucleotide sequence ID" value="NC_014724.1"/>
</dbReference>
<feature type="transmembrane region" description="Helical" evidence="9">
    <location>
        <begin position="395"/>
        <end position="422"/>
    </location>
</feature>
<feature type="transmembrane region" description="Helical" evidence="9">
    <location>
        <begin position="354"/>
        <end position="375"/>
    </location>
</feature>
<dbReference type="InterPro" id="IPR004501">
    <property type="entry name" value="PTS_EIIC_3"/>
</dbReference>
<feature type="transmembrane region" description="Helical" evidence="9">
    <location>
        <begin position="146"/>
        <end position="171"/>
    </location>
</feature>
<evidence type="ECO:0000313" key="12">
    <source>
        <dbReference type="Proteomes" id="UP000007033"/>
    </source>
</evidence>
<dbReference type="AlphaFoldDB" id="E4SIP1"/>
<feature type="transmembrane region" description="Helical" evidence="9">
    <location>
        <begin position="93"/>
        <end position="113"/>
    </location>
</feature>
<dbReference type="PANTHER" id="PTHR33989:SF4">
    <property type="entry name" value="PTS SYSTEM N,N'-DIACETYLCHITOBIOSE-SPECIFIC EIIC COMPONENT"/>
    <property type="match status" value="1"/>
</dbReference>
<dbReference type="PROSITE" id="PS51105">
    <property type="entry name" value="PTS_EIIC_TYPE_3"/>
    <property type="match status" value="1"/>
</dbReference>
<dbReference type="KEGG" id="lam:LA2_05395"/>
<evidence type="ECO:0000259" key="10">
    <source>
        <dbReference type="PROSITE" id="PS51105"/>
    </source>
</evidence>
<dbReference type="GO" id="GO:0009401">
    <property type="term" value="P:phosphoenolpyruvate-dependent sugar phosphotransferase system"/>
    <property type="evidence" value="ECO:0007669"/>
    <property type="project" value="InterPro"/>
</dbReference>
<dbReference type="InterPro" id="IPR003352">
    <property type="entry name" value="PTS_EIIC"/>
</dbReference>
<dbReference type="Pfam" id="PF02378">
    <property type="entry name" value="PTS_EIIC"/>
    <property type="match status" value="1"/>
</dbReference>
<dbReference type="PIRSF" id="PIRSF006351">
    <property type="entry name" value="PTS_EIIC-Cellobiose"/>
    <property type="match status" value="1"/>
</dbReference>
<evidence type="ECO:0000256" key="5">
    <source>
        <dbReference type="ARBA" id="ARBA00022692"/>
    </source>
</evidence>
<dbReference type="GO" id="GO:0008982">
    <property type="term" value="F:protein-N(PI)-phosphohistidine-sugar phosphotransferase activity"/>
    <property type="evidence" value="ECO:0007669"/>
    <property type="project" value="UniProtKB-UniRule"/>
</dbReference>
<evidence type="ECO:0000256" key="6">
    <source>
        <dbReference type="ARBA" id="ARBA00022989"/>
    </source>
</evidence>
<evidence type="ECO:0000313" key="11">
    <source>
        <dbReference type="EMBL" id="ADQ59040.1"/>
    </source>
</evidence>
<evidence type="ECO:0000256" key="3">
    <source>
        <dbReference type="ARBA" id="ARBA00022475"/>
    </source>
</evidence>
<keyword evidence="4 8" id="KW-0762">Sugar transport</keyword>
<keyword evidence="2 8" id="KW-0813">Transport</keyword>
<evidence type="ECO:0000256" key="1">
    <source>
        <dbReference type="ARBA" id="ARBA00004651"/>
    </source>
</evidence>
<keyword evidence="3 8" id="KW-1003">Cell membrane</keyword>
<dbReference type="InterPro" id="IPR051088">
    <property type="entry name" value="PTS_Sugar-EIIC/EIIB"/>
</dbReference>
<evidence type="ECO:0000256" key="2">
    <source>
        <dbReference type="ARBA" id="ARBA00022448"/>
    </source>
</evidence>
<evidence type="ECO:0000256" key="7">
    <source>
        <dbReference type="ARBA" id="ARBA00023136"/>
    </source>
</evidence>
<evidence type="ECO:0000256" key="8">
    <source>
        <dbReference type="PIRNR" id="PIRNR006351"/>
    </source>
</evidence>
<keyword evidence="7 8" id="KW-0472">Membrane</keyword>
<dbReference type="InterPro" id="IPR004796">
    <property type="entry name" value="PTS_IIC_cello"/>
</dbReference>
<dbReference type="NCBIfam" id="TIGR00410">
    <property type="entry name" value="lacE"/>
    <property type="match status" value="1"/>
</dbReference>
<evidence type="ECO:0000256" key="9">
    <source>
        <dbReference type="SAM" id="Phobius"/>
    </source>
</evidence>
<dbReference type="EMBL" id="CP002338">
    <property type="protein sequence ID" value="ADQ59040.1"/>
    <property type="molecule type" value="Genomic_DNA"/>
</dbReference>
<protein>
    <recommendedName>
        <fullName evidence="8">Permease IIC component</fullName>
    </recommendedName>
</protein>